<reference evidence="1 2" key="1">
    <citation type="submission" date="2020-08" db="EMBL/GenBank/DDBJ databases">
        <title>Whole genome shotgun sequence of Actinoplanes ianthinogenes NBRC 13996.</title>
        <authorList>
            <person name="Komaki H."/>
            <person name="Tamura T."/>
        </authorList>
    </citation>
    <scope>NUCLEOTIDE SEQUENCE [LARGE SCALE GENOMIC DNA]</scope>
    <source>
        <strain evidence="1 2">NBRC 13996</strain>
    </source>
</reference>
<proteinExistence type="predicted"/>
<dbReference type="Proteomes" id="UP000676967">
    <property type="component" value="Chromosome"/>
</dbReference>
<gene>
    <name evidence="1" type="ORF">Aiant_60170</name>
</gene>
<accession>A0ABN6CK36</accession>
<dbReference type="EMBL" id="AP023356">
    <property type="protein sequence ID" value="BCJ45360.1"/>
    <property type="molecule type" value="Genomic_DNA"/>
</dbReference>
<sequence length="74" mass="7938">MNNSDERDYAEESANRAEMFEPDHCIRGYDSESERATSCSDTDNGGDCVHCPCCCTCRPCAEPGDVPPNAGSAS</sequence>
<dbReference type="RefSeq" id="WP_189336353.1">
    <property type="nucleotide sequence ID" value="NZ_AP023356.1"/>
</dbReference>
<evidence type="ECO:0000313" key="1">
    <source>
        <dbReference type="EMBL" id="BCJ45360.1"/>
    </source>
</evidence>
<keyword evidence="2" id="KW-1185">Reference proteome</keyword>
<protein>
    <submittedName>
        <fullName evidence="1">Uncharacterized protein</fullName>
    </submittedName>
</protein>
<name>A0ABN6CK36_9ACTN</name>
<evidence type="ECO:0000313" key="2">
    <source>
        <dbReference type="Proteomes" id="UP000676967"/>
    </source>
</evidence>
<organism evidence="1 2">
    <name type="scientific">Actinoplanes ianthinogenes</name>
    <dbReference type="NCBI Taxonomy" id="122358"/>
    <lineage>
        <taxon>Bacteria</taxon>
        <taxon>Bacillati</taxon>
        <taxon>Actinomycetota</taxon>
        <taxon>Actinomycetes</taxon>
        <taxon>Micromonosporales</taxon>
        <taxon>Micromonosporaceae</taxon>
        <taxon>Actinoplanes</taxon>
    </lineage>
</organism>